<dbReference type="InterPro" id="IPR031803">
    <property type="entry name" value="BAT_GAF/HTH-assoc"/>
</dbReference>
<dbReference type="GO" id="GO:0015074">
    <property type="term" value="P:DNA integration"/>
    <property type="evidence" value="ECO:0007669"/>
    <property type="project" value="InterPro"/>
</dbReference>
<dbReference type="EMBL" id="FXTD01000006">
    <property type="protein sequence ID" value="SMO67610.1"/>
    <property type="molecule type" value="Genomic_DNA"/>
</dbReference>
<keyword evidence="1" id="KW-0805">Transcription regulation</keyword>
<evidence type="ECO:0000313" key="7">
    <source>
        <dbReference type="Proteomes" id="UP000319712"/>
    </source>
</evidence>
<dbReference type="Pfam" id="PF04967">
    <property type="entry name" value="HTH_10"/>
    <property type="match status" value="1"/>
</dbReference>
<dbReference type="GO" id="GO:0006310">
    <property type="term" value="P:DNA recombination"/>
    <property type="evidence" value="ECO:0007669"/>
    <property type="project" value="UniProtKB-KW"/>
</dbReference>
<evidence type="ECO:0000256" key="3">
    <source>
        <dbReference type="ARBA" id="ARBA00023172"/>
    </source>
</evidence>
<dbReference type="InterPro" id="IPR013324">
    <property type="entry name" value="RNA_pol_sigma_r3/r4-like"/>
</dbReference>
<feature type="domain" description="Tyr recombinase" evidence="5">
    <location>
        <begin position="1"/>
        <end position="195"/>
    </location>
</feature>
<dbReference type="InterPro" id="IPR007050">
    <property type="entry name" value="HTH_bacterioopsin"/>
</dbReference>
<dbReference type="AlphaFoldDB" id="A0A521D9N2"/>
<dbReference type="InterPro" id="IPR011010">
    <property type="entry name" value="DNA_brk_join_enz"/>
</dbReference>
<protein>
    <recommendedName>
        <fullName evidence="5">Tyr recombinase domain-containing protein</fullName>
    </recommendedName>
</protein>
<dbReference type="PANTHER" id="PTHR34236:SF1">
    <property type="entry name" value="DIMETHYL SULFOXIDE REDUCTASE TRANSCRIPTIONAL ACTIVATOR"/>
    <property type="match status" value="1"/>
</dbReference>
<feature type="region of interest" description="Disordered" evidence="4">
    <location>
        <begin position="266"/>
        <end position="289"/>
    </location>
</feature>
<keyword evidence="7" id="KW-1185">Reference proteome</keyword>
<evidence type="ECO:0000256" key="1">
    <source>
        <dbReference type="ARBA" id="ARBA00023015"/>
    </source>
</evidence>
<evidence type="ECO:0000259" key="5">
    <source>
        <dbReference type="PROSITE" id="PS51898"/>
    </source>
</evidence>
<proteinExistence type="predicted"/>
<keyword evidence="3" id="KW-0233">DNA recombination</keyword>
<feature type="compositionally biased region" description="Basic and acidic residues" evidence="4">
    <location>
        <begin position="280"/>
        <end position="289"/>
    </location>
</feature>
<dbReference type="Pfam" id="PF15915">
    <property type="entry name" value="BAT"/>
    <property type="match status" value="1"/>
</dbReference>
<dbReference type="SUPFAM" id="SSF56349">
    <property type="entry name" value="DNA breaking-rejoining enzymes"/>
    <property type="match status" value="1"/>
</dbReference>
<evidence type="ECO:0000313" key="6">
    <source>
        <dbReference type="EMBL" id="SMO67610.1"/>
    </source>
</evidence>
<feature type="compositionally biased region" description="Basic and acidic residues" evidence="4">
    <location>
        <begin position="200"/>
        <end position="227"/>
    </location>
</feature>
<dbReference type="PANTHER" id="PTHR34236">
    <property type="entry name" value="DIMETHYL SULFOXIDE REDUCTASE TRANSCRIPTIONAL ACTIVATOR"/>
    <property type="match status" value="1"/>
</dbReference>
<evidence type="ECO:0000256" key="2">
    <source>
        <dbReference type="ARBA" id="ARBA00023163"/>
    </source>
</evidence>
<feature type="region of interest" description="Disordered" evidence="4">
    <location>
        <begin position="194"/>
        <end position="227"/>
    </location>
</feature>
<keyword evidence="2" id="KW-0804">Transcription</keyword>
<evidence type="ECO:0000256" key="4">
    <source>
        <dbReference type="SAM" id="MobiDB-lite"/>
    </source>
</evidence>
<dbReference type="InterPro" id="IPR013762">
    <property type="entry name" value="Integrase-like_cat_sf"/>
</dbReference>
<dbReference type="InterPro" id="IPR002104">
    <property type="entry name" value="Integrase_catalytic"/>
</dbReference>
<dbReference type="GO" id="GO:0003677">
    <property type="term" value="F:DNA binding"/>
    <property type="evidence" value="ECO:0007669"/>
    <property type="project" value="InterPro"/>
</dbReference>
<accession>A0A521D9N2</accession>
<reference evidence="6 7" key="1">
    <citation type="submission" date="2017-05" db="EMBL/GenBank/DDBJ databases">
        <authorList>
            <person name="Varghese N."/>
            <person name="Submissions S."/>
        </authorList>
    </citation>
    <scope>NUCLEOTIDE SEQUENCE [LARGE SCALE GENOMIC DNA]</scope>
    <source>
        <strain evidence="6 7">DSM 19504</strain>
    </source>
</reference>
<dbReference type="PROSITE" id="PS51898">
    <property type="entry name" value="TYR_RECOMBINASE"/>
    <property type="match status" value="1"/>
</dbReference>
<name>A0A521D9N2_9EURY</name>
<organism evidence="6 7">
    <name type="scientific">Halorubrum cibi</name>
    <dbReference type="NCBI Taxonomy" id="413815"/>
    <lineage>
        <taxon>Archaea</taxon>
        <taxon>Methanobacteriati</taxon>
        <taxon>Methanobacteriota</taxon>
        <taxon>Stenosarchaea group</taxon>
        <taxon>Halobacteria</taxon>
        <taxon>Halobacteriales</taxon>
        <taxon>Haloferacaceae</taxon>
        <taxon>Halorubrum</taxon>
    </lineage>
</organism>
<gene>
    <name evidence="6" type="ORF">SAMN06264867_10686</name>
</gene>
<dbReference type="Gene3D" id="1.10.443.10">
    <property type="entry name" value="Intergrase catalytic core"/>
    <property type="match status" value="1"/>
</dbReference>
<dbReference type="Proteomes" id="UP000319712">
    <property type="component" value="Unassembled WGS sequence"/>
</dbReference>
<dbReference type="OrthoDB" id="234125at2157"/>
<sequence length="573" mass="61856">MSEALSADSYDALVAAAETYRAAVVVRLTGEAGLRAAEIPRVRPCDLGESPAAEGTFLLAVPAASGAMKTEGVEASDDPVPIDRETVVPASLAADLRRYAESEGLAAEDPFVGVSTRRVQMLVRETADRARERRDDPALSSVTPRDLRRTFARRLLVDRGVDPHVVREAGGWETMDALDDHLDPLDGEAVATAVAGGGRDSPDVGGDARVDWTDRGGDRDGDTDDRQGATLTLVRAFEAVAEVPDREALFETVVDRASETDRWREARIRRESSASESEPGDERAERSVEDDRWLSVPIGHWETTYGTLRLLPDGAPAGPAERREAEALGRCLGWAVTAGRWRDLLRSDAVTEVEFHTEAEAAFLASASAALNCRIELESTVAVSGSASRWYLSVTGAGPQAVADAVDVADGVSELRVIETREDGCAVSARATGGSIVRALTGHGAAVREAVAEDGRVRVVADLPDGTDVRPIADDLREVFPDARLVSKESVARSPRTESALREEVVDRLTDRQWATLSAAYHSGYFDWPRGSTAEEVADAMDVSSPTFHNHLRKAERALLETLFEERDARDRP</sequence>
<dbReference type="RefSeq" id="WP_142986667.1">
    <property type="nucleotide sequence ID" value="NZ_FXTD01000006.1"/>
</dbReference>
<dbReference type="SUPFAM" id="SSF88659">
    <property type="entry name" value="Sigma3 and sigma4 domains of RNA polymerase sigma factors"/>
    <property type="match status" value="1"/>
</dbReference>